<dbReference type="GO" id="GO:0000139">
    <property type="term" value="C:Golgi membrane"/>
    <property type="evidence" value="ECO:0007669"/>
    <property type="project" value="UniProtKB-SubCell"/>
</dbReference>
<evidence type="ECO:0000256" key="4">
    <source>
        <dbReference type="ARBA" id="ARBA00022448"/>
    </source>
</evidence>
<accession>A0A1V9Y4W6</accession>
<evidence type="ECO:0000259" key="11">
    <source>
        <dbReference type="Pfam" id="PF20653"/>
    </source>
</evidence>
<keyword evidence="7 9" id="KW-0472">Membrane</keyword>
<evidence type="ECO:0000256" key="9">
    <source>
        <dbReference type="RuleBase" id="RU365075"/>
    </source>
</evidence>
<comment type="similarity">
    <text evidence="2 9">Belongs to the COG6 family.</text>
</comment>
<keyword evidence="4 9" id="KW-0813">Transport</keyword>
<evidence type="ECO:0000256" key="1">
    <source>
        <dbReference type="ARBA" id="ARBA00004395"/>
    </source>
</evidence>
<dbReference type="Pfam" id="PF06419">
    <property type="entry name" value="COG6_N"/>
    <property type="match status" value="1"/>
</dbReference>
<evidence type="ECO:0000256" key="5">
    <source>
        <dbReference type="ARBA" id="ARBA00022927"/>
    </source>
</evidence>
<dbReference type="EMBL" id="JNBR01002878">
    <property type="protein sequence ID" value="OQR80718.1"/>
    <property type="molecule type" value="Genomic_DNA"/>
</dbReference>
<organism evidence="12 13">
    <name type="scientific">Achlya hypogyna</name>
    <name type="common">Oomycete</name>
    <name type="synonym">Protoachlya hypogyna</name>
    <dbReference type="NCBI Taxonomy" id="1202772"/>
    <lineage>
        <taxon>Eukaryota</taxon>
        <taxon>Sar</taxon>
        <taxon>Stramenopiles</taxon>
        <taxon>Oomycota</taxon>
        <taxon>Saprolegniomycetes</taxon>
        <taxon>Saprolegniales</taxon>
        <taxon>Achlyaceae</taxon>
        <taxon>Achlya</taxon>
    </lineage>
</organism>
<comment type="subunit">
    <text evidence="9">Component of the conserved oligomeric Golgi complex.</text>
</comment>
<name>A0A1V9Y4W6_ACHHY</name>
<dbReference type="OrthoDB" id="272987at2759"/>
<dbReference type="GO" id="GO:0015031">
    <property type="term" value="P:protein transport"/>
    <property type="evidence" value="ECO:0007669"/>
    <property type="project" value="UniProtKB-KW"/>
</dbReference>
<comment type="caution">
    <text evidence="12">The sequence shown here is derived from an EMBL/GenBank/DDBJ whole genome shotgun (WGS) entry which is preliminary data.</text>
</comment>
<comment type="function">
    <text evidence="9">Required for normal Golgi function.</text>
</comment>
<dbReference type="Proteomes" id="UP000243579">
    <property type="component" value="Unassembled WGS sequence"/>
</dbReference>
<evidence type="ECO:0000256" key="8">
    <source>
        <dbReference type="ARBA" id="ARBA00031348"/>
    </source>
</evidence>
<comment type="subcellular location">
    <subcellularLocation>
        <location evidence="1 9">Golgi apparatus membrane</location>
        <topology evidence="1 9">Peripheral membrane protein</topology>
    </subcellularLocation>
</comment>
<evidence type="ECO:0000313" key="13">
    <source>
        <dbReference type="Proteomes" id="UP000243579"/>
    </source>
</evidence>
<dbReference type="InterPro" id="IPR048368">
    <property type="entry name" value="COG6_N"/>
</dbReference>
<dbReference type="PANTHER" id="PTHR21506">
    <property type="entry name" value="COMPONENT OF OLIGOMERIC GOLGI COMPLEX 6"/>
    <property type="match status" value="1"/>
</dbReference>
<evidence type="ECO:0000256" key="6">
    <source>
        <dbReference type="ARBA" id="ARBA00023034"/>
    </source>
</evidence>
<sequence>MSVLLQHRVKKLLASQGEMASARGLLESLSPLVSVDPTAPTAVVRGALKSNLDNASLRVAEGLLGDLDAMLASIAELKEQTDAMDLKCQNVLAFLDSTERTSNAFVAQASTLTAEQAQLQAEIDMTKAFLAKYQVDPVDIALLEAPTLATDDSISVFLDVLQRVDGIKTNCKQLVEESPGTTSVELLDRVAQHQDAAFEKLYQWAIQHCGGAETEPSRLLHHAVRLLRGRPAFYSHCKEALVAARRASHLRRFVLALTRGGPNGIPRPIEIHSHDPVRYAGDMLAWVHAAVASEHEYFKVLLDGDDGAEVQRLLGDAFEGVARPLEVRLQQSLAGQTALGLVYQLVHLLGFYEVTLAKLVSACELARVVDESRARAQTAFDKQWQLQVDTYRAAMQEDRTDFTLGATHATMDTAHKLAMLLDVYQGALLPNGPQPTDVAAVVEPFVHALKATAKVRFLDPSDTIVFELNQLGCVHATLSRYEALANSWSADLQQDMNRLVHALAENQAAVILQRCSVTTLLDTMARTPERGSDKPGLDPESVRVAVHNLCTLLMAVDFPAIERVGQPAVRDEAYAAAAKRLCTAYATVHAFVTDPRQGYPLPSVIVLHSPKEIETILDAA</sequence>
<evidence type="ECO:0000256" key="2">
    <source>
        <dbReference type="ARBA" id="ARBA00011023"/>
    </source>
</evidence>
<reference evidence="12 13" key="1">
    <citation type="journal article" date="2014" name="Genome Biol. Evol.">
        <title>The secreted proteins of Achlya hypogyna and Thraustotheca clavata identify the ancestral oomycete secretome and reveal gene acquisitions by horizontal gene transfer.</title>
        <authorList>
            <person name="Misner I."/>
            <person name="Blouin N."/>
            <person name="Leonard G."/>
            <person name="Richards T.A."/>
            <person name="Lane C.E."/>
        </authorList>
    </citation>
    <scope>NUCLEOTIDE SEQUENCE [LARGE SCALE GENOMIC DNA]</scope>
    <source>
        <strain evidence="12 13">ATCC 48635</strain>
    </source>
</reference>
<keyword evidence="5 9" id="KW-0653">Protein transport</keyword>
<dbReference type="Pfam" id="PF20653">
    <property type="entry name" value="COG6_C"/>
    <property type="match status" value="1"/>
</dbReference>
<dbReference type="GO" id="GO:0006891">
    <property type="term" value="P:intra-Golgi vesicle-mediated transport"/>
    <property type="evidence" value="ECO:0007669"/>
    <property type="project" value="UniProtKB-UniRule"/>
</dbReference>
<gene>
    <name evidence="12" type="ORF">ACHHYP_17272</name>
</gene>
<evidence type="ECO:0000256" key="3">
    <source>
        <dbReference type="ARBA" id="ARBA00020973"/>
    </source>
</evidence>
<feature type="domain" description="Conserved Oligomeric Golgi complex subunit 6 C-terminal" evidence="11">
    <location>
        <begin position="184"/>
        <end position="617"/>
    </location>
</feature>
<dbReference type="PANTHER" id="PTHR21506:SF0">
    <property type="entry name" value="CONSERVED OLIGOMERIC GOLGI COMPLEX SUBUNIT 6"/>
    <property type="match status" value="1"/>
</dbReference>
<evidence type="ECO:0000259" key="10">
    <source>
        <dbReference type="Pfam" id="PF06419"/>
    </source>
</evidence>
<dbReference type="InterPro" id="IPR010490">
    <property type="entry name" value="COG6"/>
</dbReference>
<protein>
    <recommendedName>
        <fullName evidence="3 9">Conserved oligomeric Golgi complex subunit 6</fullName>
        <shortName evidence="9">COG complex subunit 6</shortName>
    </recommendedName>
    <alternativeName>
        <fullName evidence="8 9">Component of oligomeric Golgi complex 6</fullName>
    </alternativeName>
</protein>
<dbReference type="InterPro" id="IPR048369">
    <property type="entry name" value="COG6_C"/>
</dbReference>
<dbReference type="AlphaFoldDB" id="A0A1V9Y4W6"/>
<evidence type="ECO:0000256" key="7">
    <source>
        <dbReference type="ARBA" id="ARBA00023136"/>
    </source>
</evidence>
<feature type="domain" description="Conserved oligomeric complex COG6 N-terminal" evidence="10">
    <location>
        <begin position="41"/>
        <end position="144"/>
    </location>
</feature>
<keyword evidence="6 9" id="KW-0333">Golgi apparatus</keyword>
<dbReference type="STRING" id="1202772.A0A1V9Y4W6"/>
<dbReference type="SMART" id="SM01087">
    <property type="entry name" value="COG6"/>
    <property type="match status" value="1"/>
</dbReference>
<keyword evidence="13" id="KW-1185">Reference proteome</keyword>
<evidence type="ECO:0000313" key="12">
    <source>
        <dbReference type="EMBL" id="OQR80718.1"/>
    </source>
</evidence>
<dbReference type="GO" id="GO:0017119">
    <property type="term" value="C:Golgi transport complex"/>
    <property type="evidence" value="ECO:0007669"/>
    <property type="project" value="UniProtKB-UniRule"/>
</dbReference>
<proteinExistence type="inferred from homology"/>